<gene>
    <name evidence="2" type="primary">BnaAnng09710D</name>
    <name evidence="1" type="ORF">DARMORV10_A01P27590.1</name>
    <name evidence="2" type="ORF">GSBRNA2T00089417001</name>
</gene>
<dbReference type="PaxDb" id="3708-A0A078IEE9"/>
<dbReference type="AlphaFoldDB" id="A0A078IEE9"/>
<dbReference type="EMBL" id="LK032771">
    <property type="protein sequence ID" value="CDY48402.1"/>
    <property type="molecule type" value="Genomic_DNA"/>
</dbReference>
<evidence type="ECO:0000313" key="2">
    <source>
        <dbReference type="EMBL" id="CDY48402.1"/>
    </source>
</evidence>
<evidence type="ECO:0000313" key="3">
    <source>
        <dbReference type="Proteomes" id="UP000028999"/>
    </source>
</evidence>
<name>A0A078IEE9_BRANA</name>
<accession>A0A078IEE9</accession>
<dbReference type="Gramene" id="CDY48402">
    <property type="protein sequence ID" value="CDY48402"/>
    <property type="gene ID" value="GSBRNA2T00089417001"/>
</dbReference>
<protein>
    <submittedName>
        <fullName evidence="1">(rape) hypothetical protein</fullName>
    </submittedName>
    <submittedName>
        <fullName evidence="2">BnaAnng09710D protein</fullName>
    </submittedName>
</protein>
<dbReference type="Proteomes" id="UP001295469">
    <property type="component" value="Chromosome A01"/>
</dbReference>
<evidence type="ECO:0000313" key="1">
    <source>
        <dbReference type="EMBL" id="CAF2152332.1"/>
    </source>
</evidence>
<dbReference type="Proteomes" id="UP000028999">
    <property type="component" value="Unassembled WGS sequence"/>
</dbReference>
<proteinExistence type="predicted"/>
<organism evidence="2 3">
    <name type="scientific">Brassica napus</name>
    <name type="common">Rape</name>
    <dbReference type="NCBI Taxonomy" id="3708"/>
    <lineage>
        <taxon>Eukaryota</taxon>
        <taxon>Viridiplantae</taxon>
        <taxon>Streptophyta</taxon>
        <taxon>Embryophyta</taxon>
        <taxon>Tracheophyta</taxon>
        <taxon>Spermatophyta</taxon>
        <taxon>Magnoliopsida</taxon>
        <taxon>eudicotyledons</taxon>
        <taxon>Gunneridae</taxon>
        <taxon>Pentapetalae</taxon>
        <taxon>rosids</taxon>
        <taxon>malvids</taxon>
        <taxon>Brassicales</taxon>
        <taxon>Brassicaceae</taxon>
        <taxon>Brassiceae</taxon>
        <taxon>Brassica</taxon>
    </lineage>
</organism>
<reference evidence="2 3" key="1">
    <citation type="journal article" date="2014" name="Science">
        <title>Plant genetics. Early allopolyploid evolution in the post-Neolithic Brassica napus oilseed genome.</title>
        <authorList>
            <person name="Chalhoub B."/>
            <person name="Denoeud F."/>
            <person name="Liu S."/>
            <person name="Parkin I.A."/>
            <person name="Tang H."/>
            <person name="Wang X."/>
            <person name="Chiquet J."/>
            <person name="Belcram H."/>
            <person name="Tong C."/>
            <person name="Samans B."/>
            <person name="Correa M."/>
            <person name="Da Silva C."/>
            <person name="Just J."/>
            <person name="Falentin C."/>
            <person name="Koh C.S."/>
            <person name="Le Clainche I."/>
            <person name="Bernard M."/>
            <person name="Bento P."/>
            <person name="Noel B."/>
            <person name="Labadie K."/>
            <person name="Alberti A."/>
            <person name="Charles M."/>
            <person name="Arnaud D."/>
            <person name="Guo H."/>
            <person name="Daviaud C."/>
            <person name="Alamery S."/>
            <person name="Jabbari K."/>
            <person name="Zhao M."/>
            <person name="Edger P.P."/>
            <person name="Chelaifa H."/>
            <person name="Tack D."/>
            <person name="Lassalle G."/>
            <person name="Mestiri I."/>
            <person name="Schnel N."/>
            <person name="Le Paslier M.C."/>
            <person name="Fan G."/>
            <person name="Renault V."/>
            <person name="Bayer P.E."/>
            <person name="Golicz A.A."/>
            <person name="Manoli S."/>
            <person name="Lee T.H."/>
            <person name="Thi V.H."/>
            <person name="Chalabi S."/>
            <person name="Hu Q."/>
            <person name="Fan C."/>
            <person name="Tollenaere R."/>
            <person name="Lu Y."/>
            <person name="Battail C."/>
            <person name="Shen J."/>
            <person name="Sidebottom C.H."/>
            <person name="Wang X."/>
            <person name="Canaguier A."/>
            <person name="Chauveau A."/>
            <person name="Berard A."/>
            <person name="Deniot G."/>
            <person name="Guan M."/>
            <person name="Liu Z."/>
            <person name="Sun F."/>
            <person name="Lim Y.P."/>
            <person name="Lyons E."/>
            <person name="Town C.D."/>
            <person name="Bancroft I."/>
            <person name="Wang X."/>
            <person name="Meng J."/>
            <person name="Ma J."/>
            <person name="Pires J.C."/>
            <person name="King G.J."/>
            <person name="Brunel D."/>
            <person name="Delourme R."/>
            <person name="Renard M."/>
            <person name="Aury J.M."/>
            <person name="Adams K.L."/>
            <person name="Batley J."/>
            <person name="Snowdon R.J."/>
            <person name="Tost J."/>
            <person name="Edwards D."/>
            <person name="Zhou Y."/>
            <person name="Hua W."/>
            <person name="Sharpe A.G."/>
            <person name="Paterson A.H."/>
            <person name="Guan C."/>
            <person name="Wincker P."/>
        </authorList>
    </citation>
    <scope>NUCLEOTIDE SEQUENCE [LARGE SCALE GENOMIC DNA]</scope>
    <source>
        <strain evidence="3">cv. Darmor-bzh</strain>
    </source>
</reference>
<dbReference type="EMBL" id="HG994355">
    <property type="protein sequence ID" value="CAF2152332.1"/>
    <property type="molecule type" value="Genomic_DNA"/>
</dbReference>
<sequence length="91" mass="10547">MRIQIPDQDTVRLITGSWLVKMVKSTLRIVAPNVSIKLSYQYPSWMQIDAGDGSTPQFISDDYDVESFVHMRRKIEEVNLYVTILEHNNGF</sequence>
<keyword evidence="3" id="KW-1185">Reference proteome</keyword>
<reference evidence="1" key="3">
    <citation type="submission" date="2021-01" db="EMBL/GenBank/DDBJ databases">
        <authorList>
            <consortium name="Genoscope - CEA"/>
            <person name="William W."/>
        </authorList>
    </citation>
    <scope>NUCLEOTIDE SEQUENCE</scope>
</reference>
<reference evidence="2" key="2">
    <citation type="submission" date="2014-06" db="EMBL/GenBank/DDBJ databases">
        <authorList>
            <person name="Genoscope - CEA"/>
        </authorList>
    </citation>
    <scope>NUCLEOTIDE SEQUENCE</scope>
</reference>